<gene>
    <name evidence="2" type="primary">ORF22564</name>
</gene>
<proteinExistence type="predicted"/>
<feature type="compositionally biased region" description="Polar residues" evidence="1">
    <location>
        <begin position="8"/>
        <end position="26"/>
    </location>
</feature>
<dbReference type="EMBL" id="HACG01007487">
    <property type="protein sequence ID" value="CEK54352.1"/>
    <property type="molecule type" value="Transcribed_RNA"/>
</dbReference>
<feature type="compositionally biased region" description="Acidic residues" evidence="1">
    <location>
        <begin position="100"/>
        <end position="113"/>
    </location>
</feature>
<reference evidence="2" key="1">
    <citation type="submission" date="2014-12" db="EMBL/GenBank/DDBJ databases">
        <title>Insight into the proteome of Arion vulgaris.</title>
        <authorList>
            <person name="Aradska J."/>
            <person name="Bulat T."/>
            <person name="Smidak R."/>
            <person name="Sarate P."/>
            <person name="Gangsoo J."/>
            <person name="Sialana F."/>
            <person name="Bilban M."/>
            <person name="Lubec G."/>
        </authorList>
    </citation>
    <scope>NUCLEOTIDE SEQUENCE</scope>
    <source>
        <tissue evidence="2">Skin</tissue>
    </source>
</reference>
<protein>
    <submittedName>
        <fullName evidence="2">Uncharacterized protein</fullName>
    </submittedName>
</protein>
<feature type="compositionally biased region" description="Basic and acidic residues" evidence="1">
    <location>
        <begin position="77"/>
        <end position="92"/>
    </location>
</feature>
<feature type="compositionally biased region" description="Polar residues" evidence="1">
    <location>
        <begin position="37"/>
        <end position="50"/>
    </location>
</feature>
<feature type="region of interest" description="Disordered" evidence="1">
    <location>
        <begin position="1"/>
        <end position="113"/>
    </location>
</feature>
<accession>A0A0B6YDM2</accession>
<feature type="compositionally biased region" description="Basic and acidic residues" evidence="1">
    <location>
        <begin position="27"/>
        <end position="36"/>
    </location>
</feature>
<organism evidence="2">
    <name type="scientific">Arion vulgaris</name>
    <dbReference type="NCBI Taxonomy" id="1028688"/>
    <lineage>
        <taxon>Eukaryota</taxon>
        <taxon>Metazoa</taxon>
        <taxon>Spiralia</taxon>
        <taxon>Lophotrochozoa</taxon>
        <taxon>Mollusca</taxon>
        <taxon>Gastropoda</taxon>
        <taxon>Heterobranchia</taxon>
        <taxon>Euthyneura</taxon>
        <taxon>Panpulmonata</taxon>
        <taxon>Eupulmonata</taxon>
        <taxon>Stylommatophora</taxon>
        <taxon>Helicina</taxon>
        <taxon>Arionoidea</taxon>
        <taxon>Arionidae</taxon>
        <taxon>Arion</taxon>
    </lineage>
</organism>
<evidence type="ECO:0000256" key="1">
    <source>
        <dbReference type="SAM" id="MobiDB-lite"/>
    </source>
</evidence>
<evidence type="ECO:0000313" key="2">
    <source>
        <dbReference type="EMBL" id="CEK54352.1"/>
    </source>
</evidence>
<sequence length="113" mass="12860">NDLDSRSTDSSGGKNSYSSAVSNGANRSEHSVHSRNEMNQNSYPTATKTNAKPLHSLRPDRSKTGKRNQAVANDTESGNRERERRIVEDRRKQQYSRNYDEDEDVEDDDVENE</sequence>
<name>A0A0B6YDM2_9EUPU</name>
<feature type="non-terminal residue" evidence="2">
    <location>
        <position position="1"/>
    </location>
</feature>
<dbReference type="AlphaFoldDB" id="A0A0B6YDM2"/>
<feature type="non-terminal residue" evidence="2">
    <location>
        <position position="113"/>
    </location>
</feature>